<evidence type="ECO:0000256" key="1">
    <source>
        <dbReference type="SAM" id="SignalP"/>
    </source>
</evidence>
<dbReference type="Proteomes" id="UP000010475">
    <property type="component" value="Chromosome"/>
</dbReference>
<name>K9WZJ0_9NOST</name>
<accession>K9WZJ0</accession>
<dbReference type="OrthoDB" id="9945551at2"/>
<feature type="signal peptide" evidence="1">
    <location>
        <begin position="1"/>
        <end position="26"/>
    </location>
</feature>
<dbReference type="HOGENOM" id="CLU_2381386_0_0_3"/>
<reference evidence="2 3" key="1">
    <citation type="submission" date="2012-06" db="EMBL/GenBank/DDBJ databases">
        <title>Finished chromosome of genome of Cylindrospermum stagnale PCC 7417.</title>
        <authorList>
            <consortium name="US DOE Joint Genome Institute"/>
            <person name="Gugger M."/>
            <person name="Coursin T."/>
            <person name="Rippka R."/>
            <person name="Tandeau De Marsac N."/>
            <person name="Huntemann M."/>
            <person name="Wei C.-L."/>
            <person name="Han J."/>
            <person name="Detter J.C."/>
            <person name="Han C."/>
            <person name="Tapia R."/>
            <person name="Chen A."/>
            <person name="Kyrpides N."/>
            <person name="Mavromatis K."/>
            <person name="Markowitz V."/>
            <person name="Szeto E."/>
            <person name="Ivanova N."/>
            <person name="Pagani I."/>
            <person name="Pati A."/>
            <person name="Goodwin L."/>
            <person name="Nordberg H.P."/>
            <person name="Cantor M.N."/>
            <person name="Hua S.X."/>
            <person name="Woyke T."/>
            <person name="Kerfeld C.A."/>
        </authorList>
    </citation>
    <scope>NUCLEOTIDE SEQUENCE [LARGE SCALE GENOMIC DNA]</scope>
    <source>
        <strain evidence="2 3">PCC 7417</strain>
    </source>
</reference>
<evidence type="ECO:0000313" key="3">
    <source>
        <dbReference type="Proteomes" id="UP000010475"/>
    </source>
</evidence>
<keyword evidence="3" id="KW-1185">Reference proteome</keyword>
<gene>
    <name evidence="2" type="ORF">Cylst_3661</name>
</gene>
<dbReference type="EMBL" id="CP003642">
    <property type="protein sequence ID" value="AFZ25785.1"/>
    <property type="molecule type" value="Genomic_DNA"/>
</dbReference>
<organism evidence="2 3">
    <name type="scientific">Cylindrospermum stagnale PCC 7417</name>
    <dbReference type="NCBI Taxonomy" id="56107"/>
    <lineage>
        <taxon>Bacteria</taxon>
        <taxon>Bacillati</taxon>
        <taxon>Cyanobacteriota</taxon>
        <taxon>Cyanophyceae</taxon>
        <taxon>Nostocales</taxon>
        <taxon>Nostocaceae</taxon>
        <taxon>Cylindrospermum</taxon>
    </lineage>
</organism>
<evidence type="ECO:0000313" key="2">
    <source>
        <dbReference type="EMBL" id="AFZ25785.1"/>
    </source>
</evidence>
<proteinExistence type="predicted"/>
<dbReference type="AlphaFoldDB" id="K9WZJ0"/>
<dbReference type="RefSeq" id="WP_015209033.1">
    <property type="nucleotide sequence ID" value="NC_019757.1"/>
</dbReference>
<dbReference type="KEGG" id="csg:Cylst_3661"/>
<sequence>MFNCQQILSVTLLSIALPLTTASAFAQQVPRPATSSQLSAGGNSTSTAVKCYGKGANGENLGSGKGAGSCHAFLSKAGCKNISGEHGGVQRCRD</sequence>
<protein>
    <recommendedName>
        <fullName evidence="4">Integral membrane protein</fullName>
    </recommendedName>
</protein>
<keyword evidence="1" id="KW-0732">Signal</keyword>
<feature type="chain" id="PRO_5003937561" description="Integral membrane protein" evidence="1">
    <location>
        <begin position="27"/>
        <end position="94"/>
    </location>
</feature>
<evidence type="ECO:0008006" key="4">
    <source>
        <dbReference type="Google" id="ProtNLM"/>
    </source>
</evidence>